<dbReference type="InterPro" id="IPR052383">
    <property type="entry name" value="Anti-sigma-E_RseA-like"/>
</dbReference>
<dbReference type="RefSeq" id="WP_177166821.1">
    <property type="nucleotide sequence ID" value="NZ_FNYH01000006.1"/>
</dbReference>
<dbReference type="InterPro" id="IPR036147">
    <property type="entry name" value="Anti-sigma_E_RseA_N_sf"/>
</dbReference>
<organism evidence="2 3">
    <name type="scientific">Allopseudospirillum japonicum</name>
    <dbReference type="NCBI Taxonomy" id="64971"/>
    <lineage>
        <taxon>Bacteria</taxon>
        <taxon>Pseudomonadati</taxon>
        <taxon>Pseudomonadota</taxon>
        <taxon>Gammaproteobacteria</taxon>
        <taxon>Oceanospirillales</taxon>
        <taxon>Oceanospirillaceae</taxon>
        <taxon>Allopseudospirillum</taxon>
    </lineage>
</organism>
<dbReference type="Pfam" id="PF03872">
    <property type="entry name" value="RseA_N"/>
    <property type="match status" value="1"/>
</dbReference>
<evidence type="ECO:0000313" key="3">
    <source>
        <dbReference type="Proteomes" id="UP000242999"/>
    </source>
</evidence>
<dbReference type="GO" id="GO:0016989">
    <property type="term" value="F:sigma factor antagonist activity"/>
    <property type="evidence" value="ECO:0007669"/>
    <property type="project" value="InterPro"/>
</dbReference>
<dbReference type="PANTHER" id="PTHR38104">
    <property type="match status" value="1"/>
</dbReference>
<dbReference type="STRING" id="64971.SAMN05421831_10628"/>
<reference evidence="3" key="1">
    <citation type="submission" date="2016-10" db="EMBL/GenBank/DDBJ databases">
        <authorList>
            <person name="Varghese N."/>
            <person name="Submissions S."/>
        </authorList>
    </citation>
    <scope>NUCLEOTIDE SEQUENCE [LARGE SCALE GENOMIC DNA]</scope>
    <source>
        <strain evidence="3">DSM 7165</strain>
    </source>
</reference>
<evidence type="ECO:0000259" key="1">
    <source>
        <dbReference type="Pfam" id="PF03872"/>
    </source>
</evidence>
<dbReference type="Proteomes" id="UP000242999">
    <property type="component" value="Unassembled WGS sequence"/>
</dbReference>
<accession>A0A1H6S6B2</accession>
<dbReference type="Gene3D" id="1.10.10.880">
    <property type="entry name" value="Anti sigma-E protein RseA, N-terminal domain"/>
    <property type="match status" value="1"/>
</dbReference>
<dbReference type="SUPFAM" id="SSF89069">
    <property type="entry name" value="N-terminal, cytoplasmic domain of anti-sigmaE factor RseA"/>
    <property type="match status" value="1"/>
</dbReference>
<sequence length="231" mass="25376">MSERLRQSLSSLMDNEADDLEVRRLLNALEADTELSERWQRYHLARALLQQQAVDVTQDISAGVMQRLADEDLAEEDDVERHPHSSTSKTPLWLWVRQGAIAASVAVMLVTGVQVYYGHQAGPSVEVAHTSDKIAPVEKLAANTGTTPTYLNLPEVPSANQPYLLPVNQTNLPLSQAQGTPLQPLANQGLLYPYLLQHAEVSALDTQQGALPLLRVSSLQASWQNVESAKP</sequence>
<protein>
    <submittedName>
        <fullName evidence="2">Sigma-E factor negative regulatory protein RseA</fullName>
    </submittedName>
</protein>
<dbReference type="CDD" id="cd16328">
    <property type="entry name" value="RseA_N"/>
    <property type="match status" value="1"/>
</dbReference>
<gene>
    <name evidence="2" type="ORF">SAMN05421831_10628</name>
</gene>
<dbReference type="PANTHER" id="PTHR38104:SF1">
    <property type="entry name" value="ANTI-SIGMA-E FACTOR RSEA"/>
    <property type="match status" value="1"/>
</dbReference>
<name>A0A1H6S6B2_9GAMM</name>
<evidence type="ECO:0000313" key="2">
    <source>
        <dbReference type="EMBL" id="SEI63593.1"/>
    </source>
</evidence>
<proteinExistence type="predicted"/>
<dbReference type="EMBL" id="FNYH01000006">
    <property type="protein sequence ID" value="SEI63593.1"/>
    <property type="molecule type" value="Genomic_DNA"/>
</dbReference>
<feature type="domain" description="Anti sigma-E protein RseA N-terminal" evidence="1">
    <location>
        <begin position="7"/>
        <end position="88"/>
    </location>
</feature>
<dbReference type="AlphaFoldDB" id="A0A1H6S6B2"/>
<keyword evidence="3" id="KW-1185">Reference proteome</keyword>
<dbReference type="InterPro" id="IPR005572">
    <property type="entry name" value="Anti-sigma_E_RseA_N"/>
</dbReference>